<evidence type="ECO:0000256" key="1">
    <source>
        <dbReference type="ARBA" id="ARBA00004328"/>
    </source>
</evidence>
<evidence type="ECO:0000313" key="4">
    <source>
        <dbReference type="EMBL" id="QDH87373.1"/>
    </source>
</evidence>
<proteinExistence type="predicted"/>
<gene>
    <name evidence="4" type="ORF">H3Bulk40652_000003</name>
</gene>
<evidence type="ECO:0000256" key="2">
    <source>
        <dbReference type="ARBA" id="ARBA00022561"/>
    </source>
</evidence>
<accession>A0A514D193</accession>
<reference evidence="4" key="1">
    <citation type="submission" date="2019-05" db="EMBL/GenBank/DDBJ databases">
        <title>Metatranscriptomic reconstruction reveals RNA viruses with the potential to shape carbon cycling in soil.</title>
        <authorList>
            <person name="Starr E.P."/>
            <person name="Nuccio E."/>
            <person name="Pett-Ridge J."/>
            <person name="Banfield J.F."/>
            <person name="Firestone M.K."/>
        </authorList>
    </citation>
    <scope>NUCLEOTIDE SEQUENCE</scope>
    <source>
        <strain evidence="4">H3_Bulk_40_scaffold_652</strain>
    </source>
</reference>
<dbReference type="Gene3D" id="3.30.380.10">
    <property type="entry name" value="MS2 Viral Coat Protein"/>
    <property type="match status" value="1"/>
</dbReference>
<name>A0A514D193_9VIRU</name>
<dbReference type="InterPro" id="IPR015954">
    <property type="entry name" value="Phage_RNA-type_capsid"/>
</dbReference>
<keyword evidence="3" id="KW-0946">Virion</keyword>
<sequence>MPAMTNILVKDDAAAPKEWTLVPVSDTPIPNWRANDAGIPLAGQPRLQVSSELLKSGDYKITAKLEVPVMETLGASGTSSGYVAPPAVAYVNTGIFTMFVSSRSTTADRANVLKMLIGILQGASSTTATGVLANTAAGSAFGASVLPGPALFTSLVVPN</sequence>
<dbReference type="SUPFAM" id="SSF55405">
    <property type="entry name" value="RNA bacteriophage capsid protein"/>
    <property type="match status" value="1"/>
</dbReference>
<keyword evidence="2" id="KW-0167">Capsid protein</keyword>
<dbReference type="EMBL" id="MN033326">
    <property type="protein sequence ID" value="QDH87373.1"/>
    <property type="molecule type" value="Genomic_RNA"/>
</dbReference>
<evidence type="ECO:0000256" key="3">
    <source>
        <dbReference type="ARBA" id="ARBA00022844"/>
    </source>
</evidence>
<comment type="subcellular location">
    <subcellularLocation>
        <location evidence="1">Virion</location>
    </subcellularLocation>
</comment>
<dbReference type="GO" id="GO:0019028">
    <property type="term" value="C:viral capsid"/>
    <property type="evidence" value="ECO:0007669"/>
    <property type="project" value="UniProtKB-KW"/>
</dbReference>
<protein>
    <submittedName>
        <fullName evidence="4">Uncharacterized protein</fullName>
    </submittedName>
</protein>
<organism evidence="4">
    <name type="scientific">Leviviridae sp</name>
    <dbReference type="NCBI Taxonomy" id="2027243"/>
    <lineage>
        <taxon>Viruses</taxon>
        <taxon>Riboviria</taxon>
        <taxon>Orthornavirae</taxon>
        <taxon>Lenarviricota</taxon>
        <taxon>Leviviricetes</taxon>
        <taxon>Norzivirales</taxon>
        <taxon>Fiersviridae</taxon>
    </lineage>
</organism>